<evidence type="ECO:0000256" key="4">
    <source>
        <dbReference type="ARBA" id="ARBA00022741"/>
    </source>
</evidence>
<keyword evidence="6 7" id="KW-0067">ATP-binding</keyword>
<dbReference type="STRING" id="1179773.BN6_35230"/>
<dbReference type="SUPFAM" id="SSF56112">
    <property type="entry name" value="Protein kinase-like (PK-like)"/>
    <property type="match status" value="1"/>
</dbReference>
<keyword evidence="12" id="KW-1185">Reference proteome</keyword>
<reference evidence="11 12" key="1">
    <citation type="journal article" date="2012" name="BMC Genomics">
        <title>Complete genome sequence of Saccharothrix espanaensis DSM 44229T and comparison to the other completely sequenced Pseudonocardiaceae.</title>
        <authorList>
            <person name="Strobel T."/>
            <person name="Al-Dilaimi A."/>
            <person name="Blom J."/>
            <person name="Gessner A."/>
            <person name="Kalinowski J."/>
            <person name="Luzhetska M."/>
            <person name="Puhler A."/>
            <person name="Szczepanowski R."/>
            <person name="Bechthold A."/>
            <person name="Ruckert C."/>
        </authorList>
    </citation>
    <scope>NUCLEOTIDE SEQUENCE [LARGE SCALE GENOMIC DNA]</scope>
    <source>
        <strain evidence="12">ATCC 51144 / DSM 44229 / JCM 9112 / NBRC 15066 / NRRL 15764</strain>
    </source>
</reference>
<gene>
    <name evidence="11" type="ordered locus">BN6_35230</name>
</gene>
<dbReference type="GO" id="GO:0004674">
    <property type="term" value="F:protein serine/threonine kinase activity"/>
    <property type="evidence" value="ECO:0007669"/>
    <property type="project" value="UniProtKB-KW"/>
</dbReference>
<dbReference type="PANTHER" id="PTHR43289:SF6">
    <property type="entry name" value="SERINE_THREONINE-PROTEIN KINASE NEKL-3"/>
    <property type="match status" value="1"/>
</dbReference>
<dbReference type="InterPro" id="IPR011009">
    <property type="entry name" value="Kinase-like_dom_sf"/>
</dbReference>
<dbReference type="CDD" id="cd14014">
    <property type="entry name" value="STKc_PknB_like"/>
    <property type="match status" value="1"/>
</dbReference>
<dbReference type="OrthoDB" id="9762169at2"/>
<dbReference type="InterPro" id="IPR008271">
    <property type="entry name" value="Ser/Thr_kinase_AS"/>
</dbReference>
<dbReference type="Gene3D" id="3.30.200.20">
    <property type="entry name" value="Phosphorylase Kinase, domain 1"/>
    <property type="match status" value="1"/>
</dbReference>
<dbReference type="FunFam" id="1.10.510.10:FF:000021">
    <property type="entry name" value="Serine/threonine protein kinase"/>
    <property type="match status" value="1"/>
</dbReference>
<evidence type="ECO:0000256" key="8">
    <source>
        <dbReference type="SAM" id="MobiDB-lite"/>
    </source>
</evidence>
<dbReference type="Gene3D" id="1.10.510.10">
    <property type="entry name" value="Transferase(Phosphotransferase) domain 1"/>
    <property type="match status" value="1"/>
</dbReference>
<feature type="region of interest" description="Disordered" evidence="8">
    <location>
        <begin position="384"/>
        <end position="426"/>
    </location>
</feature>
<evidence type="ECO:0000256" key="3">
    <source>
        <dbReference type="ARBA" id="ARBA00022679"/>
    </source>
</evidence>
<dbReference type="BioCyc" id="SESP1179773:BN6_RS17075-MONOMER"/>
<feature type="compositionally biased region" description="Low complexity" evidence="8">
    <location>
        <begin position="340"/>
        <end position="350"/>
    </location>
</feature>
<feature type="compositionally biased region" description="Low complexity" evidence="8">
    <location>
        <begin position="266"/>
        <end position="288"/>
    </location>
</feature>
<sequence length="584" mass="61740">MDESFGHYVIGELLGRGGMGEVHRAHDTAHDRVVALKRLSPALDDEEYRARFRREARIVARLREPHVIPIHAYGEIDGRLYLDMRLVEGQDLGELCAAAPLSPERAVRIVAQVAGALDAAHADGVVHRDVKPSNILVTPDDFAYLVDFGIARDLLPGGADATASGVLVGTLDYMAPERFAGGVVDGRADVYALACVLYACVTGQRPFPADGVAAQIWAHLHSAPPSASRTTPAVPAAVDDVIRRGMAKDPADRHQTAGAFAAAATAALTAPRRTRPSTPTGGPSTPAGQVSGPTGTRLGPPADQPGPHRSRPAPPIHHSGPTSGPLPRQSAPQVPPPQAPHAYQPSSPSAARRTRAPLIAGAVALVLIVGLVAWSASYWSTGNQAGATTTTTPAPTTSEADATTTERQTTTDRKPTTTTPQVSADEVTLRQRLPEVYRDNASCVTDPDRGTGATAGVVCTQADSAHPLFPPPQRAVFRLFADRAAQDAFFQGIVQANGIPRDDDWGGCRPKTQPPHYALYYRDTSGPLAGEFTTCFVKDGVGQVWWVDTRTSTVGGLLSSAATGPDELDKLGYWWNSMILVAMG</sequence>
<protein>
    <recommendedName>
        <fullName evidence="1">non-specific serine/threonine protein kinase</fullName>
        <ecNumber evidence="1">2.7.11.1</ecNumber>
    </recommendedName>
</protein>
<dbReference type="PROSITE" id="PS00107">
    <property type="entry name" value="PROTEIN_KINASE_ATP"/>
    <property type="match status" value="1"/>
</dbReference>
<accession>K0JXH9</accession>
<feature type="domain" description="Protein kinase" evidence="10">
    <location>
        <begin position="8"/>
        <end position="268"/>
    </location>
</feature>
<dbReference type="HOGENOM" id="CLU_000288_63_44_11"/>
<dbReference type="PANTHER" id="PTHR43289">
    <property type="entry name" value="MITOGEN-ACTIVATED PROTEIN KINASE KINASE KINASE 20-RELATED"/>
    <property type="match status" value="1"/>
</dbReference>
<evidence type="ECO:0000256" key="5">
    <source>
        <dbReference type="ARBA" id="ARBA00022777"/>
    </source>
</evidence>
<name>K0JXH9_SACES</name>
<feature type="compositionally biased region" description="Low complexity" evidence="8">
    <location>
        <begin position="384"/>
        <end position="408"/>
    </location>
</feature>
<dbReference type="InterPro" id="IPR017441">
    <property type="entry name" value="Protein_kinase_ATP_BS"/>
</dbReference>
<dbReference type="PROSITE" id="PS00108">
    <property type="entry name" value="PROTEIN_KINASE_ST"/>
    <property type="match status" value="1"/>
</dbReference>
<dbReference type="KEGG" id="sesp:BN6_35230"/>
<evidence type="ECO:0000256" key="7">
    <source>
        <dbReference type="PROSITE-ProRule" id="PRU10141"/>
    </source>
</evidence>
<dbReference type="EMBL" id="HE804045">
    <property type="protein sequence ID" value="CCH30821.1"/>
    <property type="molecule type" value="Genomic_DNA"/>
</dbReference>
<evidence type="ECO:0000313" key="12">
    <source>
        <dbReference type="Proteomes" id="UP000006281"/>
    </source>
</evidence>
<evidence type="ECO:0000256" key="9">
    <source>
        <dbReference type="SAM" id="Phobius"/>
    </source>
</evidence>
<dbReference type="eggNOG" id="COG0515">
    <property type="taxonomic scope" value="Bacteria"/>
</dbReference>
<feature type="binding site" evidence="7">
    <location>
        <position position="37"/>
    </location>
    <ligand>
        <name>ATP</name>
        <dbReference type="ChEBI" id="CHEBI:30616"/>
    </ligand>
</feature>
<evidence type="ECO:0000256" key="6">
    <source>
        <dbReference type="ARBA" id="ARBA00022840"/>
    </source>
</evidence>
<dbReference type="Proteomes" id="UP000006281">
    <property type="component" value="Chromosome"/>
</dbReference>
<dbReference type="GO" id="GO:0005524">
    <property type="term" value="F:ATP binding"/>
    <property type="evidence" value="ECO:0007669"/>
    <property type="project" value="UniProtKB-UniRule"/>
</dbReference>
<organism evidence="11 12">
    <name type="scientific">Saccharothrix espanaensis (strain ATCC 51144 / DSM 44229 / JCM 9112 / NBRC 15066 / NRRL 15764)</name>
    <dbReference type="NCBI Taxonomy" id="1179773"/>
    <lineage>
        <taxon>Bacteria</taxon>
        <taxon>Bacillati</taxon>
        <taxon>Actinomycetota</taxon>
        <taxon>Actinomycetes</taxon>
        <taxon>Pseudonocardiales</taxon>
        <taxon>Pseudonocardiaceae</taxon>
        <taxon>Saccharothrix</taxon>
    </lineage>
</organism>
<feature type="region of interest" description="Disordered" evidence="8">
    <location>
        <begin position="266"/>
        <end position="350"/>
    </location>
</feature>
<evidence type="ECO:0000313" key="11">
    <source>
        <dbReference type="EMBL" id="CCH30821.1"/>
    </source>
</evidence>
<keyword evidence="9" id="KW-0812">Transmembrane</keyword>
<dbReference type="SMART" id="SM00220">
    <property type="entry name" value="S_TKc"/>
    <property type="match status" value="1"/>
</dbReference>
<evidence type="ECO:0000256" key="2">
    <source>
        <dbReference type="ARBA" id="ARBA00022527"/>
    </source>
</evidence>
<dbReference type="PATRIC" id="fig|1179773.3.peg.3526"/>
<dbReference type="Pfam" id="PF00069">
    <property type="entry name" value="Pkinase"/>
    <property type="match status" value="1"/>
</dbReference>
<dbReference type="AlphaFoldDB" id="K0JXH9"/>
<keyword evidence="2 11" id="KW-0723">Serine/threonine-protein kinase</keyword>
<keyword evidence="9" id="KW-0472">Membrane</keyword>
<evidence type="ECO:0000256" key="1">
    <source>
        <dbReference type="ARBA" id="ARBA00012513"/>
    </source>
</evidence>
<evidence type="ECO:0000259" key="10">
    <source>
        <dbReference type="PROSITE" id="PS50011"/>
    </source>
</evidence>
<keyword evidence="3" id="KW-0808">Transferase</keyword>
<dbReference type="PROSITE" id="PS50011">
    <property type="entry name" value="PROTEIN_KINASE_DOM"/>
    <property type="match status" value="1"/>
</dbReference>
<proteinExistence type="predicted"/>
<feature type="transmembrane region" description="Helical" evidence="9">
    <location>
        <begin position="358"/>
        <end position="379"/>
    </location>
</feature>
<keyword evidence="9" id="KW-1133">Transmembrane helix</keyword>
<dbReference type="InterPro" id="IPR000719">
    <property type="entry name" value="Prot_kinase_dom"/>
</dbReference>
<dbReference type="RefSeq" id="WP_015100933.1">
    <property type="nucleotide sequence ID" value="NC_019673.1"/>
</dbReference>
<keyword evidence="5 11" id="KW-0418">Kinase</keyword>
<dbReference type="EC" id="2.7.11.1" evidence="1"/>
<keyword evidence="4 7" id="KW-0547">Nucleotide-binding</keyword>